<dbReference type="Pfam" id="PF06574">
    <property type="entry name" value="FAD_syn"/>
    <property type="match status" value="1"/>
</dbReference>
<dbReference type="RefSeq" id="WP_131598372.1">
    <property type="nucleotide sequence ID" value="NZ_CBDBYK010000005.1"/>
</dbReference>
<keyword evidence="13" id="KW-1185">Reference proteome</keyword>
<dbReference type="GO" id="GO:0005524">
    <property type="term" value="F:ATP binding"/>
    <property type="evidence" value="ECO:0007669"/>
    <property type="project" value="UniProtKB-KW"/>
</dbReference>
<evidence type="ECO:0000313" key="12">
    <source>
        <dbReference type="EMBL" id="TCG11904.1"/>
    </source>
</evidence>
<dbReference type="OrthoDB" id="9803667at2"/>
<dbReference type="EMBL" id="PSZO01000002">
    <property type="protein sequence ID" value="TCG11904.1"/>
    <property type="molecule type" value="Genomic_DNA"/>
</dbReference>
<comment type="caution">
    <text evidence="12">The sequence shown here is derived from an EMBL/GenBank/DDBJ whole genome shotgun (WGS) entry which is preliminary data.</text>
</comment>
<keyword evidence="7" id="KW-0547">Nucleotide-binding</keyword>
<dbReference type="SUPFAM" id="SSF52374">
    <property type="entry name" value="Nucleotidylyl transferase"/>
    <property type="match status" value="1"/>
</dbReference>
<accession>A0A4V2NI90</accession>
<dbReference type="UniPathway" id="UPA00277">
    <property type="reaction ID" value="UER00407"/>
</dbReference>
<dbReference type="InterPro" id="IPR004821">
    <property type="entry name" value="Cyt_trans-like"/>
</dbReference>
<evidence type="ECO:0000313" key="13">
    <source>
        <dbReference type="Proteomes" id="UP000294192"/>
    </source>
</evidence>
<dbReference type="NCBIfam" id="NF045965">
    <property type="entry name" value="RibF_rel"/>
    <property type="match status" value="1"/>
</dbReference>
<keyword evidence="8" id="KW-0274">FAD</keyword>
<comment type="pathway">
    <text evidence="1">Cofactor biosynthesis; FAD biosynthesis; FAD from FMN: step 1/1.</text>
</comment>
<dbReference type="InterPro" id="IPR014729">
    <property type="entry name" value="Rossmann-like_a/b/a_fold"/>
</dbReference>
<evidence type="ECO:0000256" key="8">
    <source>
        <dbReference type="ARBA" id="ARBA00022827"/>
    </source>
</evidence>
<evidence type="ECO:0000256" key="1">
    <source>
        <dbReference type="ARBA" id="ARBA00004726"/>
    </source>
</evidence>
<keyword evidence="6" id="KW-0548">Nucleotidyltransferase</keyword>
<evidence type="ECO:0000256" key="4">
    <source>
        <dbReference type="ARBA" id="ARBA00022643"/>
    </source>
</evidence>
<organism evidence="12 13">
    <name type="scientific">Mycoplasma marinum</name>
    <dbReference type="NCBI Taxonomy" id="1937190"/>
    <lineage>
        <taxon>Bacteria</taxon>
        <taxon>Bacillati</taxon>
        <taxon>Mycoplasmatota</taxon>
        <taxon>Mollicutes</taxon>
        <taxon>Mycoplasmataceae</taxon>
        <taxon>Mycoplasma</taxon>
    </lineage>
</organism>
<keyword evidence="5" id="KW-0808">Transferase</keyword>
<evidence type="ECO:0000256" key="3">
    <source>
        <dbReference type="ARBA" id="ARBA00022630"/>
    </source>
</evidence>
<dbReference type="EC" id="2.7.7.2" evidence="2"/>
<dbReference type="InterPro" id="IPR015864">
    <property type="entry name" value="FAD_synthase"/>
</dbReference>
<dbReference type="NCBIfam" id="TIGR00125">
    <property type="entry name" value="cyt_tran_rel"/>
    <property type="match status" value="1"/>
</dbReference>
<evidence type="ECO:0000256" key="5">
    <source>
        <dbReference type="ARBA" id="ARBA00022679"/>
    </source>
</evidence>
<dbReference type="Gene3D" id="3.40.50.620">
    <property type="entry name" value="HUPs"/>
    <property type="match status" value="1"/>
</dbReference>
<name>A0A4V2NI90_9MOLU</name>
<evidence type="ECO:0000259" key="11">
    <source>
        <dbReference type="Pfam" id="PF06574"/>
    </source>
</evidence>
<feature type="domain" description="FAD synthetase" evidence="11">
    <location>
        <begin position="13"/>
        <end position="152"/>
    </location>
</feature>
<sequence>MKVFYFPKKVEVQNPVIIMGSFDAIHIGHLELIKAAKRTGKPIILMMFEKPYELPKKTKEMFEQLEVRLQKLSNMEIDYSMLLKNDLHTLSLQPEAFIKEIKEKYNPSLIVCGRDFKFGRAAAGNVQLLEKIFGNVEIVELKKISDVKISTSIIKEQIPFGELEFANSLLVSPWTTNVQIKTKNDFILDKHSIKPHSGFYAATAIENNIMYHCVIHVTRKGEYFIHMLNNKENLQNKFFSLSWWRQLEITIKDENDEIREEHLKAANLFFKNSL</sequence>
<protein>
    <recommendedName>
        <fullName evidence="2">FAD synthase</fullName>
        <ecNumber evidence="2">2.7.7.2</ecNumber>
    </recommendedName>
</protein>
<evidence type="ECO:0000256" key="7">
    <source>
        <dbReference type="ARBA" id="ARBA00022741"/>
    </source>
</evidence>
<keyword evidence="4" id="KW-0288">FMN</keyword>
<dbReference type="GO" id="GO:0006747">
    <property type="term" value="P:FAD biosynthetic process"/>
    <property type="evidence" value="ECO:0007669"/>
    <property type="project" value="UniProtKB-UniPathway"/>
</dbReference>
<dbReference type="GO" id="GO:0009231">
    <property type="term" value="P:riboflavin biosynthetic process"/>
    <property type="evidence" value="ECO:0007669"/>
    <property type="project" value="InterPro"/>
</dbReference>
<proteinExistence type="predicted"/>
<evidence type="ECO:0000256" key="2">
    <source>
        <dbReference type="ARBA" id="ARBA00012393"/>
    </source>
</evidence>
<dbReference type="Proteomes" id="UP000294192">
    <property type="component" value="Unassembled WGS sequence"/>
</dbReference>
<gene>
    <name evidence="12" type="ORF">C4B24_00715</name>
</gene>
<dbReference type="GO" id="GO:0003919">
    <property type="term" value="F:FMN adenylyltransferase activity"/>
    <property type="evidence" value="ECO:0007669"/>
    <property type="project" value="UniProtKB-EC"/>
</dbReference>
<comment type="catalytic activity">
    <reaction evidence="10">
        <text>FMN + ATP + H(+) = FAD + diphosphate</text>
        <dbReference type="Rhea" id="RHEA:17237"/>
        <dbReference type="ChEBI" id="CHEBI:15378"/>
        <dbReference type="ChEBI" id="CHEBI:30616"/>
        <dbReference type="ChEBI" id="CHEBI:33019"/>
        <dbReference type="ChEBI" id="CHEBI:57692"/>
        <dbReference type="ChEBI" id="CHEBI:58210"/>
        <dbReference type="EC" id="2.7.7.2"/>
    </reaction>
</comment>
<keyword evidence="9" id="KW-0067">ATP-binding</keyword>
<keyword evidence="3" id="KW-0285">Flavoprotein</keyword>
<evidence type="ECO:0000256" key="9">
    <source>
        <dbReference type="ARBA" id="ARBA00022840"/>
    </source>
</evidence>
<evidence type="ECO:0000256" key="6">
    <source>
        <dbReference type="ARBA" id="ARBA00022695"/>
    </source>
</evidence>
<evidence type="ECO:0000256" key="10">
    <source>
        <dbReference type="ARBA" id="ARBA00049494"/>
    </source>
</evidence>
<dbReference type="AlphaFoldDB" id="A0A4V2NI90"/>
<reference evidence="12 13" key="1">
    <citation type="submission" date="2018-02" db="EMBL/GenBank/DDBJ databases">
        <title>Mycoplasma marinum and Mycoplasma todarodis sp. nov., moderately halophilic and psychrotolerant mycoplasmas isolated from cephalopods.</title>
        <authorList>
            <person name="Viver T."/>
        </authorList>
    </citation>
    <scope>NUCLEOTIDE SEQUENCE [LARGE SCALE GENOMIC DNA]</scope>
    <source>
        <strain evidence="12 13">PE</strain>
    </source>
</reference>